<evidence type="ECO:0000256" key="2">
    <source>
        <dbReference type="ARBA" id="ARBA00022722"/>
    </source>
</evidence>
<dbReference type="SMART" id="SM00990">
    <property type="entry name" value="VRR_NUC"/>
    <property type="match status" value="1"/>
</dbReference>
<dbReference type="InterPro" id="IPR011856">
    <property type="entry name" value="tRNA_endonuc-like_dom_sf"/>
</dbReference>
<evidence type="ECO:0000256" key="3">
    <source>
        <dbReference type="ARBA" id="ARBA00022801"/>
    </source>
</evidence>
<reference evidence="5" key="1">
    <citation type="journal article" date="2021" name="PeerJ">
        <title>Extensive microbial diversity within the chicken gut microbiome revealed by metagenomics and culture.</title>
        <authorList>
            <person name="Gilroy R."/>
            <person name="Ravi A."/>
            <person name="Getino M."/>
            <person name="Pursley I."/>
            <person name="Horton D.L."/>
            <person name="Alikhan N.F."/>
            <person name="Baker D."/>
            <person name="Gharbi K."/>
            <person name="Hall N."/>
            <person name="Watson M."/>
            <person name="Adriaenssens E.M."/>
            <person name="Foster-Nyarko E."/>
            <person name="Jarju S."/>
            <person name="Secka A."/>
            <person name="Antonio M."/>
            <person name="Oren A."/>
            <person name="Chaudhuri R.R."/>
            <person name="La Ragione R."/>
            <person name="Hildebrand F."/>
            <person name="Pallen M.J."/>
        </authorList>
    </citation>
    <scope>NUCLEOTIDE SEQUENCE</scope>
    <source>
        <strain evidence="5">CHK169-4300</strain>
    </source>
</reference>
<dbReference type="GO" id="GO:0003676">
    <property type="term" value="F:nucleic acid binding"/>
    <property type="evidence" value="ECO:0007669"/>
    <property type="project" value="InterPro"/>
</dbReference>
<gene>
    <name evidence="5" type="ORF">H9808_08675</name>
</gene>
<organism evidence="5 6">
    <name type="scientific">Candidatus Atopostipes pullistercoris</name>
    <dbReference type="NCBI Taxonomy" id="2838467"/>
    <lineage>
        <taxon>Bacteria</taxon>
        <taxon>Bacillati</taxon>
        <taxon>Bacillota</taxon>
        <taxon>Bacilli</taxon>
        <taxon>Lactobacillales</taxon>
        <taxon>Carnobacteriaceae</taxon>
        <taxon>Atopostipes</taxon>
    </lineage>
</organism>
<dbReference type="GO" id="GO:0016788">
    <property type="term" value="F:hydrolase activity, acting on ester bonds"/>
    <property type="evidence" value="ECO:0007669"/>
    <property type="project" value="InterPro"/>
</dbReference>
<sequence>MTSEHKIQNDIRVALSKHKCTVFRVNVGSVKTPDGRFFSAGVPSGHPDLYGFRWSDHQVFYIEVKNEKGKPRADQIRFHEMLTKREIIHGIARSAGDAVKIVEEGLIGYGYKNKKRITTTSKTS</sequence>
<dbReference type="InterPro" id="IPR014883">
    <property type="entry name" value="VRR_NUC"/>
</dbReference>
<accession>A0A9D2G2G0</accession>
<keyword evidence="2" id="KW-0540">Nuclease</keyword>
<dbReference type="Gene3D" id="3.40.1350.10">
    <property type="match status" value="1"/>
</dbReference>
<protein>
    <submittedName>
        <fullName evidence="5">VRR-NUC domain-containing protein</fullName>
    </submittedName>
</protein>
<dbReference type="GO" id="GO:0004518">
    <property type="term" value="F:nuclease activity"/>
    <property type="evidence" value="ECO:0007669"/>
    <property type="project" value="UniProtKB-KW"/>
</dbReference>
<reference evidence="5" key="2">
    <citation type="submission" date="2021-04" db="EMBL/GenBank/DDBJ databases">
        <authorList>
            <person name="Gilroy R."/>
        </authorList>
    </citation>
    <scope>NUCLEOTIDE SEQUENCE</scope>
    <source>
        <strain evidence="5">CHK169-4300</strain>
    </source>
</reference>
<dbReference type="Proteomes" id="UP000824106">
    <property type="component" value="Unassembled WGS sequence"/>
</dbReference>
<evidence type="ECO:0000256" key="1">
    <source>
        <dbReference type="ARBA" id="ARBA00001946"/>
    </source>
</evidence>
<feature type="domain" description="VRR-NUC" evidence="4">
    <location>
        <begin position="2"/>
        <end position="96"/>
    </location>
</feature>
<dbReference type="Pfam" id="PF08774">
    <property type="entry name" value="VRR_NUC"/>
    <property type="match status" value="1"/>
</dbReference>
<name>A0A9D2G2G0_9LACT</name>
<dbReference type="EMBL" id="DXAZ01000147">
    <property type="protein sequence ID" value="HIZ71819.1"/>
    <property type="molecule type" value="Genomic_DNA"/>
</dbReference>
<proteinExistence type="predicted"/>
<evidence type="ECO:0000259" key="4">
    <source>
        <dbReference type="SMART" id="SM00990"/>
    </source>
</evidence>
<evidence type="ECO:0000313" key="6">
    <source>
        <dbReference type="Proteomes" id="UP000824106"/>
    </source>
</evidence>
<keyword evidence="3" id="KW-0378">Hydrolase</keyword>
<dbReference type="AlphaFoldDB" id="A0A9D2G2G0"/>
<comment type="cofactor">
    <cofactor evidence="1">
        <name>Mg(2+)</name>
        <dbReference type="ChEBI" id="CHEBI:18420"/>
    </cofactor>
</comment>
<evidence type="ECO:0000313" key="5">
    <source>
        <dbReference type="EMBL" id="HIZ71819.1"/>
    </source>
</evidence>
<comment type="caution">
    <text evidence="5">The sequence shown here is derived from an EMBL/GenBank/DDBJ whole genome shotgun (WGS) entry which is preliminary data.</text>
</comment>